<dbReference type="EMBL" id="JAHXZJ010001119">
    <property type="protein sequence ID" value="KAH0555506.1"/>
    <property type="molecule type" value="Genomic_DNA"/>
</dbReference>
<dbReference type="InterPro" id="IPR029058">
    <property type="entry name" value="AB_hydrolase_fold"/>
</dbReference>
<comment type="caution">
    <text evidence="10">The sequence shown here is derived from an EMBL/GenBank/DDBJ whole genome shotgun (WGS) entry which is preliminary data.</text>
</comment>
<evidence type="ECO:0000256" key="5">
    <source>
        <dbReference type="ARBA" id="ARBA00022525"/>
    </source>
</evidence>
<proteinExistence type="inferred from homology"/>
<dbReference type="GO" id="GO:0005615">
    <property type="term" value="C:extracellular space"/>
    <property type="evidence" value="ECO:0007669"/>
    <property type="project" value="TreeGrafter"/>
</dbReference>
<name>A0AAV7IRE9_COTGL</name>
<gene>
    <name evidence="10" type="ORF">KQX54_019556</name>
</gene>
<evidence type="ECO:0000256" key="8">
    <source>
        <dbReference type="RuleBase" id="RU004262"/>
    </source>
</evidence>
<reference evidence="10 11" key="1">
    <citation type="journal article" date="2021" name="J. Hered.">
        <title>A chromosome-level genome assembly of the parasitoid wasp, Cotesia glomerata (Hymenoptera: Braconidae).</title>
        <authorList>
            <person name="Pinto B.J."/>
            <person name="Weis J.J."/>
            <person name="Gamble T."/>
            <person name="Ode P.J."/>
            <person name="Paul R."/>
            <person name="Zaspel J.M."/>
        </authorList>
    </citation>
    <scope>NUCLEOTIDE SEQUENCE [LARGE SCALE GENOMIC DNA]</scope>
    <source>
        <strain evidence="10">CgM1</strain>
    </source>
</reference>
<dbReference type="PANTHER" id="PTHR11610">
    <property type="entry name" value="LIPASE"/>
    <property type="match status" value="1"/>
</dbReference>
<sequence length="238" mass="26851">MLFRWIYKDLNSWWATNFNPLVAIKENYLTQGDYNVIMMNWSAIAASDYVTAVASLGYVAIDLAKMVSMLRREGVRDIHAIGFSLEAHVTEIAGYYLGKDTFNRITGLDPAKPFLMNVPLKDKLDATDAHFVDVYHTETIIEGKNEKCGHVDFYVNWGGIQPGCGSLNIVCSHLKAPIYFAESIISNIGFWGFPIDFLKLIQTRSPWILAGEYVDKNAFGSYYVGTNSHYPYAKGRSF</sequence>
<evidence type="ECO:0000259" key="9">
    <source>
        <dbReference type="Pfam" id="PF00151"/>
    </source>
</evidence>
<keyword evidence="11" id="KW-1185">Reference proteome</keyword>
<dbReference type="SUPFAM" id="SSF53474">
    <property type="entry name" value="alpha/beta-Hydrolases"/>
    <property type="match status" value="1"/>
</dbReference>
<comment type="catalytic activity">
    <reaction evidence="1">
        <text>a 1,2-diacyl-sn-glycero-3-phosphocholine + H2O = a 2-acyl-sn-glycero-3-phosphocholine + a fatty acid + H(+)</text>
        <dbReference type="Rhea" id="RHEA:18689"/>
        <dbReference type="ChEBI" id="CHEBI:15377"/>
        <dbReference type="ChEBI" id="CHEBI:15378"/>
        <dbReference type="ChEBI" id="CHEBI:28868"/>
        <dbReference type="ChEBI" id="CHEBI:57643"/>
        <dbReference type="ChEBI" id="CHEBI:57875"/>
        <dbReference type="EC" id="3.1.1.32"/>
    </reaction>
</comment>
<dbReference type="GO" id="GO:0017171">
    <property type="term" value="F:serine hydrolase activity"/>
    <property type="evidence" value="ECO:0007669"/>
    <property type="project" value="TreeGrafter"/>
</dbReference>
<evidence type="ECO:0000313" key="10">
    <source>
        <dbReference type="EMBL" id="KAH0555506.1"/>
    </source>
</evidence>
<accession>A0AAV7IRE9</accession>
<evidence type="ECO:0000256" key="3">
    <source>
        <dbReference type="ARBA" id="ARBA00010701"/>
    </source>
</evidence>
<protein>
    <recommendedName>
        <fullName evidence="4">phospholipase A1</fullName>
        <ecNumber evidence="4">3.1.1.32</ecNumber>
    </recommendedName>
</protein>
<dbReference type="GO" id="GO:0008970">
    <property type="term" value="F:phospholipase A1 activity"/>
    <property type="evidence" value="ECO:0007669"/>
    <property type="project" value="UniProtKB-EC"/>
</dbReference>
<keyword evidence="5" id="KW-0964">Secreted</keyword>
<dbReference type="EC" id="3.1.1.32" evidence="4"/>
<dbReference type="InterPro" id="IPR013818">
    <property type="entry name" value="Lipase"/>
</dbReference>
<evidence type="ECO:0000256" key="6">
    <source>
        <dbReference type="ARBA" id="ARBA00022801"/>
    </source>
</evidence>
<organism evidence="10 11">
    <name type="scientific">Cotesia glomerata</name>
    <name type="common">Lepidopteran parasitic wasp</name>
    <name type="synonym">Apanteles glomeratus</name>
    <dbReference type="NCBI Taxonomy" id="32391"/>
    <lineage>
        <taxon>Eukaryota</taxon>
        <taxon>Metazoa</taxon>
        <taxon>Ecdysozoa</taxon>
        <taxon>Arthropoda</taxon>
        <taxon>Hexapoda</taxon>
        <taxon>Insecta</taxon>
        <taxon>Pterygota</taxon>
        <taxon>Neoptera</taxon>
        <taxon>Endopterygota</taxon>
        <taxon>Hymenoptera</taxon>
        <taxon>Apocrita</taxon>
        <taxon>Ichneumonoidea</taxon>
        <taxon>Braconidae</taxon>
        <taxon>Microgastrinae</taxon>
        <taxon>Cotesia</taxon>
    </lineage>
</organism>
<keyword evidence="7" id="KW-1015">Disulfide bond</keyword>
<dbReference type="Pfam" id="PF00151">
    <property type="entry name" value="Lipase"/>
    <property type="match status" value="1"/>
</dbReference>
<evidence type="ECO:0000313" key="11">
    <source>
        <dbReference type="Proteomes" id="UP000826195"/>
    </source>
</evidence>
<dbReference type="AlphaFoldDB" id="A0AAV7IRE9"/>
<evidence type="ECO:0000256" key="2">
    <source>
        <dbReference type="ARBA" id="ARBA00004613"/>
    </source>
</evidence>
<evidence type="ECO:0000256" key="7">
    <source>
        <dbReference type="ARBA" id="ARBA00023157"/>
    </source>
</evidence>
<keyword evidence="6" id="KW-0378">Hydrolase</keyword>
<evidence type="ECO:0000256" key="1">
    <source>
        <dbReference type="ARBA" id="ARBA00000111"/>
    </source>
</evidence>
<dbReference type="InterPro" id="IPR000734">
    <property type="entry name" value="TAG_lipase"/>
</dbReference>
<dbReference type="Proteomes" id="UP000826195">
    <property type="component" value="Unassembled WGS sequence"/>
</dbReference>
<comment type="subcellular location">
    <subcellularLocation>
        <location evidence="2">Secreted</location>
    </subcellularLocation>
</comment>
<feature type="domain" description="Lipase" evidence="9">
    <location>
        <begin position="22"/>
        <end position="195"/>
    </location>
</feature>
<dbReference type="Gene3D" id="3.40.50.1820">
    <property type="entry name" value="alpha/beta hydrolase"/>
    <property type="match status" value="1"/>
</dbReference>
<comment type="similarity">
    <text evidence="3 8">Belongs to the AB hydrolase superfamily. Lipase family.</text>
</comment>
<dbReference type="GO" id="GO:0016042">
    <property type="term" value="P:lipid catabolic process"/>
    <property type="evidence" value="ECO:0007669"/>
    <property type="project" value="TreeGrafter"/>
</dbReference>
<evidence type="ECO:0000256" key="4">
    <source>
        <dbReference type="ARBA" id="ARBA00013179"/>
    </source>
</evidence>
<dbReference type="PANTHER" id="PTHR11610:SF151">
    <property type="entry name" value="PHOSPHOLIPASE A1 MEMBER A-LIKE PROTEIN"/>
    <property type="match status" value="1"/>
</dbReference>